<dbReference type="AlphaFoldDB" id="A0A0L6TZB1"/>
<dbReference type="EMBL" id="LGYO01000027">
    <property type="protein sequence ID" value="KNZ41616.1"/>
    <property type="molecule type" value="Genomic_DNA"/>
</dbReference>
<comment type="subunit">
    <text evidence="2">Homodimer.</text>
</comment>
<dbReference type="STRING" id="52689.AKG39_11580"/>
<organism evidence="7 8">
    <name type="scientific">Acetobacterium bakii</name>
    <dbReference type="NCBI Taxonomy" id="52689"/>
    <lineage>
        <taxon>Bacteria</taxon>
        <taxon>Bacillati</taxon>
        <taxon>Bacillota</taxon>
        <taxon>Clostridia</taxon>
        <taxon>Eubacteriales</taxon>
        <taxon>Eubacteriaceae</taxon>
        <taxon>Acetobacterium</taxon>
    </lineage>
</organism>
<feature type="domain" description="ATPase BadF/BadG/BcrA/BcrD type" evidence="6">
    <location>
        <begin position="4"/>
        <end position="252"/>
    </location>
</feature>
<dbReference type="Gene3D" id="3.30.420.40">
    <property type="match status" value="2"/>
</dbReference>
<keyword evidence="5" id="KW-0411">Iron-sulfur</keyword>
<evidence type="ECO:0000256" key="5">
    <source>
        <dbReference type="ARBA" id="ARBA00023014"/>
    </source>
</evidence>
<dbReference type="GO" id="GO:0046872">
    <property type="term" value="F:metal ion binding"/>
    <property type="evidence" value="ECO:0007669"/>
    <property type="project" value="UniProtKB-KW"/>
</dbReference>
<evidence type="ECO:0000313" key="7">
    <source>
        <dbReference type="EMBL" id="KNZ41616.1"/>
    </source>
</evidence>
<keyword evidence="4" id="KW-0408">Iron</keyword>
<comment type="caution">
    <text evidence="7">The sequence shown here is derived from an EMBL/GenBank/DDBJ whole genome shotgun (WGS) entry which is preliminary data.</text>
</comment>
<dbReference type="InterPro" id="IPR051805">
    <property type="entry name" value="Dehydratase_Activator_Redct"/>
</dbReference>
<dbReference type="PANTHER" id="PTHR32329:SF2">
    <property type="entry name" value="BIFUNCTIONAL PROTEIN [INCLUDES 2-HYDROXYACYL-COA DEHYDRATASE (N-TER) AND ITS ACTIVATOR DOMAIN (C_TERM)"/>
    <property type="match status" value="1"/>
</dbReference>
<dbReference type="SUPFAM" id="SSF53067">
    <property type="entry name" value="Actin-like ATPase domain"/>
    <property type="match status" value="1"/>
</dbReference>
<name>A0A0L6TZB1_9FIRM</name>
<keyword evidence="3" id="KW-0479">Metal-binding</keyword>
<gene>
    <name evidence="7" type="ORF">AKG39_11580</name>
</gene>
<dbReference type="PANTHER" id="PTHR32329">
    <property type="entry name" value="BIFUNCTIONAL PROTEIN [INCLUDES 2-HYDROXYACYL-COA DEHYDRATASE (N-TER) AND ITS ACTIVATOR DOMAIN (C_TERM)-RELATED"/>
    <property type="match status" value="1"/>
</dbReference>
<dbReference type="GO" id="GO:0051536">
    <property type="term" value="F:iron-sulfur cluster binding"/>
    <property type="evidence" value="ECO:0007669"/>
    <property type="project" value="UniProtKB-KW"/>
</dbReference>
<evidence type="ECO:0000256" key="1">
    <source>
        <dbReference type="ARBA" id="ARBA00001966"/>
    </source>
</evidence>
<dbReference type="InterPro" id="IPR002731">
    <property type="entry name" value="ATPase_BadF"/>
</dbReference>
<sequence length="262" mass="27873">MRTLGIDIGSTTSKCVLLENGEHIIGSELLVAGIGTIGAGKIMEVVLKKAQLTLSEIDFVMATGYGRRNFEPANSELSELSCHAKGVLFKNPLVRTIIDIGGQDAKVLRINDKGILENFMMNDKCAAGTGRFLDVMANILQIPINELEKSAELAEKPAKISSTCTVFAESEVISQLASGETVGNVIAGICNSVASRVAGLAKRVGIEEEVFMSGGVAQNGGVRKALEKELKVPIQWSETSQMMGALGAAISAYEQVKKERCI</sequence>
<dbReference type="NCBIfam" id="TIGR00241">
    <property type="entry name" value="CoA_E_activ"/>
    <property type="match status" value="1"/>
</dbReference>
<dbReference type="FunFam" id="3.30.420.40:FF:000217">
    <property type="entry name" value="2-hydroxyisocaproyl-CoA dehydratase activator"/>
    <property type="match status" value="1"/>
</dbReference>
<dbReference type="Pfam" id="PF01869">
    <property type="entry name" value="BcrAD_BadFG"/>
    <property type="match status" value="1"/>
</dbReference>
<evidence type="ECO:0000313" key="8">
    <source>
        <dbReference type="Proteomes" id="UP000036873"/>
    </source>
</evidence>
<dbReference type="InterPro" id="IPR043129">
    <property type="entry name" value="ATPase_NBD"/>
</dbReference>
<evidence type="ECO:0000256" key="4">
    <source>
        <dbReference type="ARBA" id="ARBA00023004"/>
    </source>
</evidence>
<proteinExistence type="predicted"/>
<keyword evidence="8" id="KW-1185">Reference proteome</keyword>
<protein>
    <submittedName>
        <fullName evidence="7">2-hydroxyglutaryl-CoA dehydratase</fullName>
    </submittedName>
</protein>
<dbReference type="OrthoDB" id="9778513at2"/>
<dbReference type="PATRIC" id="fig|52689.4.peg.1548"/>
<comment type="cofactor">
    <cofactor evidence="1">
        <name>[4Fe-4S] cluster</name>
        <dbReference type="ChEBI" id="CHEBI:49883"/>
    </cofactor>
</comment>
<accession>A0A0L6TZB1</accession>
<dbReference type="InterPro" id="IPR008275">
    <property type="entry name" value="CoA_E_activase_dom"/>
</dbReference>
<evidence type="ECO:0000256" key="3">
    <source>
        <dbReference type="ARBA" id="ARBA00022723"/>
    </source>
</evidence>
<reference evidence="8" key="1">
    <citation type="submission" date="2015-07" db="EMBL/GenBank/DDBJ databases">
        <title>Draft genome sequence of Acetobacterium bakii DSM 8293, a potential psychrophilic chemical producer through syngas fermentation.</title>
        <authorList>
            <person name="Song Y."/>
            <person name="Hwang S."/>
            <person name="Cho B.-K."/>
        </authorList>
    </citation>
    <scope>NUCLEOTIDE SEQUENCE [LARGE SCALE GENOMIC DNA]</scope>
    <source>
        <strain evidence="8">DSM 8239</strain>
    </source>
</reference>
<dbReference type="Proteomes" id="UP000036873">
    <property type="component" value="Unassembled WGS sequence"/>
</dbReference>
<dbReference type="RefSeq" id="WP_050740558.1">
    <property type="nucleotide sequence ID" value="NZ_LGYO01000027.1"/>
</dbReference>
<evidence type="ECO:0000259" key="6">
    <source>
        <dbReference type="Pfam" id="PF01869"/>
    </source>
</evidence>
<evidence type="ECO:0000256" key="2">
    <source>
        <dbReference type="ARBA" id="ARBA00011738"/>
    </source>
</evidence>